<keyword evidence="5 16" id="KW-0820">tRNA-binding</keyword>
<evidence type="ECO:0000256" key="3">
    <source>
        <dbReference type="ARBA" id="ARBA00011209"/>
    </source>
</evidence>
<feature type="binding site" evidence="15">
    <location>
        <position position="469"/>
    </location>
    <ligand>
        <name>Mg(2+)</name>
        <dbReference type="ChEBI" id="CHEBI:18420"/>
        <note>shared with alpha subunit</note>
    </ligand>
</feature>
<feature type="binding site" evidence="15">
    <location>
        <position position="475"/>
    </location>
    <ligand>
        <name>Mg(2+)</name>
        <dbReference type="ChEBI" id="CHEBI:18420"/>
        <note>shared with alpha subunit</note>
    </ligand>
</feature>
<evidence type="ECO:0000256" key="2">
    <source>
        <dbReference type="ARBA" id="ARBA00008653"/>
    </source>
</evidence>
<evidence type="ECO:0000259" key="17">
    <source>
        <dbReference type="PROSITE" id="PS50886"/>
    </source>
</evidence>
<evidence type="ECO:0000256" key="8">
    <source>
        <dbReference type="ARBA" id="ARBA00022741"/>
    </source>
</evidence>
<dbReference type="CDD" id="cd02796">
    <property type="entry name" value="tRNA_bind_bactPheRS"/>
    <property type="match status" value="1"/>
</dbReference>
<dbReference type="SUPFAM" id="SSF55681">
    <property type="entry name" value="Class II aaRS and biotin synthetases"/>
    <property type="match status" value="1"/>
</dbReference>
<dbReference type="SUPFAM" id="SSF46955">
    <property type="entry name" value="Putative DNA-binding domain"/>
    <property type="match status" value="1"/>
</dbReference>
<dbReference type="Pfam" id="PF17759">
    <property type="entry name" value="tRNA_synthFbeta"/>
    <property type="match status" value="1"/>
</dbReference>
<comment type="cofactor">
    <cofactor evidence="15">
        <name>Mg(2+)</name>
        <dbReference type="ChEBI" id="CHEBI:18420"/>
    </cofactor>
    <text evidence="15">Binds 2 magnesium ions per tetramer.</text>
</comment>
<evidence type="ECO:0000256" key="13">
    <source>
        <dbReference type="ARBA" id="ARBA00023146"/>
    </source>
</evidence>
<dbReference type="InterPro" id="IPR004532">
    <property type="entry name" value="Phe-tRNA-ligase_IIc_bsu_bact"/>
</dbReference>
<dbReference type="RefSeq" id="WP_379666178.1">
    <property type="nucleotide sequence ID" value="NZ_JBHULH010000004.1"/>
</dbReference>
<protein>
    <recommendedName>
        <fullName evidence="15">Phenylalanine--tRNA ligase beta subunit</fullName>
        <ecNumber evidence="15">6.1.1.20</ecNumber>
    </recommendedName>
    <alternativeName>
        <fullName evidence="15">Phenylalanyl-tRNA synthetase beta subunit</fullName>
        <shortName evidence="15">PheRS</shortName>
    </alternativeName>
</protein>
<evidence type="ECO:0000256" key="14">
    <source>
        <dbReference type="ARBA" id="ARBA00049255"/>
    </source>
</evidence>
<dbReference type="InterPro" id="IPR005147">
    <property type="entry name" value="tRNA_synthase_B5-dom"/>
</dbReference>
<comment type="similarity">
    <text evidence="2 15">Belongs to the phenylalanyl-tRNA synthetase beta subunit family. Type 1 subfamily.</text>
</comment>
<keyword evidence="12 15" id="KW-0648">Protein biosynthesis</keyword>
<dbReference type="NCBIfam" id="NF045760">
    <property type="entry name" value="YtpR"/>
    <property type="match status" value="1"/>
</dbReference>
<dbReference type="InterPro" id="IPR002547">
    <property type="entry name" value="tRNA-bd_dom"/>
</dbReference>
<dbReference type="EC" id="6.1.1.20" evidence="15"/>
<feature type="binding site" evidence="15">
    <location>
        <position position="478"/>
    </location>
    <ligand>
        <name>Mg(2+)</name>
        <dbReference type="ChEBI" id="CHEBI:18420"/>
        <note>shared with alpha subunit</note>
    </ligand>
</feature>
<dbReference type="InterPro" id="IPR020825">
    <property type="entry name" value="Phe-tRNA_synthase-like_B3/B4"/>
</dbReference>
<keyword evidence="9 15" id="KW-0067">ATP-binding</keyword>
<dbReference type="Pfam" id="PF03484">
    <property type="entry name" value="B5"/>
    <property type="match status" value="1"/>
</dbReference>
<feature type="binding site" evidence="15">
    <location>
        <position position="479"/>
    </location>
    <ligand>
        <name>Mg(2+)</name>
        <dbReference type="ChEBI" id="CHEBI:18420"/>
        <note>shared with alpha subunit</note>
    </ligand>
</feature>
<proteinExistence type="inferred from homology"/>
<dbReference type="InterPro" id="IPR041616">
    <property type="entry name" value="PheRS_beta_core"/>
</dbReference>
<keyword evidence="21" id="KW-1185">Reference proteome</keyword>
<comment type="caution">
    <text evidence="20">The sequence shown here is derived from an EMBL/GenBank/DDBJ whole genome shotgun (WGS) entry which is preliminary data.</text>
</comment>
<dbReference type="EMBL" id="JBHULH010000004">
    <property type="protein sequence ID" value="MFD2567468.1"/>
    <property type="molecule type" value="Genomic_DNA"/>
</dbReference>
<comment type="catalytic activity">
    <reaction evidence="14 15">
        <text>tRNA(Phe) + L-phenylalanine + ATP = L-phenylalanyl-tRNA(Phe) + AMP + diphosphate + H(+)</text>
        <dbReference type="Rhea" id="RHEA:19413"/>
        <dbReference type="Rhea" id="RHEA-COMP:9668"/>
        <dbReference type="Rhea" id="RHEA-COMP:9699"/>
        <dbReference type="ChEBI" id="CHEBI:15378"/>
        <dbReference type="ChEBI" id="CHEBI:30616"/>
        <dbReference type="ChEBI" id="CHEBI:33019"/>
        <dbReference type="ChEBI" id="CHEBI:58095"/>
        <dbReference type="ChEBI" id="CHEBI:78442"/>
        <dbReference type="ChEBI" id="CHEBI:78531"/>
        <dbReference type="ChEBI" id="CHEBI:456215"/>
        <dbReference type="EC" id="6.1.1.20"/>
    </reaction>
</comment>
<keyword evidence="13 15" id="KW-0030">Aminoacyl-tRNA synthetase</keyword>
<dbReference type="InterPro" id="IPR033714">
    <property type="entry name" value="tRNA_bind_bactPheRS"/>
</dbReference>
<dbReference type="PANTHER" id="PTHR10947">
    <property type="entry name" value="PHENYLALANYL-TRNA SYNTHETASE BETA CHAIN AND LEUCINE-RICH REPEAT-CONTAINING PROTEIN 47"/>
    <property type="match status" value="1"/>
</dbReference>
<evidence type="ECO:0000259" key="18">
    <source>
        <dbReference type="PROSITE" id="PS51447"/>
    </source>
</evidence>
<dbReference type="Pfam" id="PF01588">
    <property type="entry name" value="tRNA_bind"/>
    <property type="match status" value="1"/>
</dbReference>
<sequence length="808" mass="90532">MKISYNWLKQFLQVEWEAEKTGELLTDLGLEVEGIETKESIKGSLAGVVVGEVLTCEQHPNADRLKVTTVNLGNGEPVQIVCGAPNVAAGQKVPVATVGTMLYDEKGDGFKIKKGKIRGEVSHGMICAEDELGLGSSHDGIMILEEELEVGTPASEVFNIENDQVFEIGLTPNRADAMSHYGVARDLRAGLIQHGINLELISPSVSNFHVDERTLRIEVQVDNKEQAPRYCGISITDIEVKDSPEWIQNKLKAIGLTPKNNIVDITNYVMHELGQPLHAFDAQQIKGNKVVVQTLPKGTKFTTLDEVERELHEEDIMICDAENNPLCIAGVFGGIGSGVTEKTTSVFLESAYFNPISVRKTAKRHALNTDASFRFERGIDINFTEYALKRAALLIEEYAGGKIASDVMDFYPEKAEDFQVFLSYDNAYRLIGQEIDKETIKNILASLEIRISSETEGGLGLTIPSYRVDVQREADIIEEILRVYGYNNINFSHKLNTSISFDSNHEVKVENIIADQLTSLGFYETMANSLTKEDYVSLSENLKSEHNVEMLNPLSNDLKVMRQSLLFSGLESVSYNINRKNSSLKLYEFGKTYHKYESGYQESKHLTLFVTGEKVKESWKVATQASDFFYLKGIVSLVLERLGLSNVKTTPTKSDTFSEGIVFSLGKTRLVEFGVIRKKVLKEFGIKQEVLFADFDWTTILQLTGKKKIKVSELAKFPAVKRDLALLLDDSVSFKEIYNLAFQSERKLLKEVDLFDVYEGENLPEGKKSYAVSFVLQDDSKTLADKQIDKIMQKLQQTFEKNLNAVLR</sequence>
<dbReference type="PROSITE" id="PS51447">
    <property type="entry name" value="FDX_ACB"/>
    <property type="match status" value="1"/>
</dbReference>
<dbReference type="Gene3D" id="3.50.40.10">
    <property type="entry name" value="Phenylalanyl-trna Synthetase, Chain B, domain 3"/>
    <property type="match status" value="1"/>
</dbReference>
<dbReference type="NCBIfam" id="TIGR00472">
    <property type="entry name" value="pheT_bact"/>
    <property type="match status" value="1"/>
</dbReference>
<feature type="domain" description="B5" evidence="19">
    <location>
        <begin position="415"/>
        <end position="491"/>
    </location>
</feature>
<dbReference type="SUPFAM" id="SSF50249">
    <property type="entry name" value="Nucleic acid-binding proteins"/>
    <property type="match status" value="1"/>
</dbReference>
<evidence type="ECO:0000256" key="10">
    <source>
        <dbReference type="ARBA" id="ARBA00022842"/>
    </source>
</evidence>
<dbReference type="Gene3D" id="3.30.56.10">
    <property type="match status" value="2"/>
</dbReference>
<keyword evidence="11 16" id="KW-0694">RNA-binding</keyword>
<dbReference type="HAMAP" id="MF_00283">
    <property type="entry name" value="Phe_tRNA_synth_beta1"/>
    <property type="match status" value="1"/>
</dbReference>
<dbReference type="SUPFAM" id="SSF54991">
    <property type="entry name" value="Anticodon-binding domain of PheRS"/>
    <property type="match status" value="1"/>
</dbReference>
<dbReference type="SMART" id="SM00873">
    <property type="entry name" value="B3_4"/>
    <property type="match status" value="1"/>
</dbReference>
<evidence type="ECO:0000256" key="12">
    <source>
        <dbReference type="ARBA" id="ARBA00022917"/>
    </source>
</evidence>
<dbReference type="InterPro" id="IPR005146">
    <property type="entry name" value="B3/B4_tRNA-bd"/>
</dbReference>
<evidence type="ECO:0000256" key="15">
    <source>
        <dbReference type="HAMAP-Rule" id="MF_00283"/>
    </source>
</evidence>
<keyword evidence="8 15" id="KW-0547">Nucleotide-binding</keyword>
<evidence type="ECO:0000256" key="9">
    <source>
        <dbReference type="ARBA" id="ARBA00022840"/>
    </source>
</evidence>
<comment type="subunit">
    <text evidence="3 15">Tetramer of two alpha and two beta subunits.</text>
</comment>
<evidence type="ECO:0000259" key="19">
    <source>
        <dbReference type="PROSITE" id="PS51483"/>
    </source>
</evidence>
<dbReference type="Gene3D" id="3.30.70.380">
    <property type="entry name" value="Ferrodoxin-fold anticodon-binding domain"/>
    <property type="match status" value="1"/>
</dbReference>
<dbReference type="InterPro" id="IPR005121">
    <property type="entry name" value="Fdx_antiC-bd"/>
</dbReference>
<keyword evidence="7 15" id="KW-0479">Metal-binding</keyword>
<dbReference type="InterPro" id="IPR009061">
    <property type="entry name" value="DNA-bd_dom_put_sf"/>
</dbReference>
<evidence type="ECO:0000256" key="5">
    <source>
        <dbReference type="ARBA" id="ARBA00022555"/>
    </source>
</evidence>
<feature type="domain" description="FDX-ACB" evidence="18">
    <location>
        <begin position="715"/>
        <end position="808"/>
    </location>
</feature>
<evidence type="ECO:0000256" key="16">
    <source>
        <dbReference type="PROSITE-ProRule" id="PRU00209"/>
    </source>
</evidence>
<dbReference type="CDD" id="cd00769">
    <property type="entry name" value="PheRS_beta_core"/>
    <property type="match status" value="1"/>
</dbReference>
<dbReference type="SUPFAM" id="SSF56037">
    <property type="entry name" value="PheT/TilS domain"/>
    <property type="match status" value="1"/>
</dbReference>
<dbReference type="PROSITE" id="PS51483">
    <property type="entry name" value="B5"/>
    <property type="match status" value="1"/>
</dbReference>
<gene>
    <name evidence="15 20" type="primary">pheT</name>
    <name evidence="20" type="ORF">ACFSRZ_08790</name>
</gene>
<dbReference type="InterPro" id="IPR036690">
    <property type="entry name" value="Fdx_antiC-bd_sf"/>
</dbReference>
<dbReference type="Gene3D" id="3.30.930.10">
    <property type="entry name" value="Bira Bifunctional Protein, Domain 2"/>
    <property type="match status" value="1"/>
</dbReference>
<keyword evidence="6 15" id="KW-0436">Ligase</keyword>
<dbReference type="Proteomes" id="UP001597508">
    <property type="component" value="Unassembled WGS sequence"/>
</dbReference>
<dbReference type="SMART" id="SM00896">
    <property type="entry name" value="FDX-ACB"/>
    <property type="match status" value="1"/>
</dbReference>
<reference evidence="21" key="1">
    <citation type="journal article" date="2019" name="Int. J. Syst. Evol. Microbiol.">
        <title>The Global Catalogue of Microorganisms (GCM) 10K type strain sequencing project: providing services to taxonomists for standard genome sequencing and annotation.</title>
        <authorList>
            <consortium name="The Broad Institute Genomics Platform"/>
            <consortium name="The Broad Institute Genome Sequencing Center for Infectious Disease"/>
            <person name="Wu L."/>
            <person name="Ma J."/>
        </authorList>
    </citation>
    <scope>NUCLEOTIDE SEQUENCE [LARGE SCALE GENOMIC DNA]</scope>
    <source>
        <strain evidence="21">KCTC 52127</strain>
    </source>
</reference>
<dbReference type="InterPro" id="IPR045060">
    <property type="entry name" value="Phe-tRNA-ligase_IIc_bsu"/>
</dbReference>
<evidence type="ECO:0000313" key="21">
    <source>
        <dbReference type="Proteomes" id="UP001597508"/>
    </source>
</evidence>
<dbReference type="Pfam" id="PF03147">
    <property type="entry name" value="FDX-ACB"/>
    <property type="match status" value="1"/>
</dbReference>
<evidence type="ECO:0000256" key="7">
    <source>
        <dbReference type="ARBA" id="ARBA00022723"/>
    </source>
</evidence>
<comment type="subcellular location">
    <subcellularLocation>
        <location evidence="1 15">Cytoplasm</location>
    </subcellularLocation>
</comment>
<dbReference type="Gene3D" id="2.40.50.140">
    <property type="entry name" value="Nucleic acid-binding proteins"/>
    <property type="match status" value="1"/>
</dbReference>
<evidence type="ECO:0000256" key="11">
    <source>
        <dbReference type="ARBA" id="ARBA00022884"/>
    </source>
</evidence>
<dbReference type="Pfam" id="PF03483">
    <property type="entry name" value="B3_4"/>
    <property type="match status" value="1"/>
</dbReference>
<accession>A0ABW5LRK0</accession>
<dbReference type="PROSITE" id="PS50886">
    <property type="entry name" value="TRBD"/>
    <property type="match status" value="1"/>
</dbReference>
<name>A0ABW5LRK0_9FLAO</name>
<dbReference type="SMART" id="SM00874">
    <property type="entry name" value="B5"/>
    <property type="match status" value="1"/>
</dbReference>
<dbReference type="PANTHER" id="PTHR10947:SF0">
    <property type="entry name" value="PHENYLALANINE--TRNA LIGASE BETA SUBUNIT"/>
    <property type="match status" value="1"/>
</dbReference>
<evidence type="ECO:0000256" key="4">
    <source>
        <dbReference type="ARBA" id="ARBA00022490"/>
    </source>
</evidence>
<evidence type="ECO:0000256" key="1">
    <source>
        <dbReference type="ARBA" id="ARBA00004496"/>
    </source>
</evidence>
<feature type="domain" description="TRNA-binding" evidence="17">
    <location>
        <begin position="42"/>
        <end position="155"/>
    </location>
</feature>
<dbReference type="InterPro" id="IPR012340">
    <property type="entry name" value="NA-bd_OB-fold"/>
</dbReference>
<dbReference type="GO" id="GO:0004826">
    <property type="term" value="F:phenylalanine-tRNA ligase activity"/>
    <property type="evidence" value="ECO:0007669"/>
    <property type="project" value="UniProtKB-EC"/>
</dbReference>
<dbReference type="InterPro" id="IPR045864">
    <property type="entry name" value="aa-tRNA-synth_II/BPL/LPL"/>
</dbReference>
<evidence type="ECO:0000313" key="20">
    <source>
        <dbReference type="EMBL" id="MFD2567468.1"/>
    </source>
</evidence>
<evidence type="ECO:0000256" key="6">
    <source>
        <dbReference type="ARBA" id="ARBA00022598"/>
    </source>
</evidence>
<organism evidence="20 21">
    <name type="scientific">Pseudotenacibaculum haliotis</name>
    <dbReference type="NCBI Taxonomy" id="1862138"/>
    <lineage>
        <taxon>Bacteria</taxon>
        <taxon>Pseudomonadati</taxon>
        <taxon>Bacteroidota</taxon>
        <taxon>Flavobacteriia</taxon>
        <taxon>Flavobacteriales</taxon>
        <taxon>Flavobacteriaceae</taxon>
        <taxon>Pseudotenacibaculum</taxon>
    </lineage>
</organism>
<keyword evidence="4 15" id="KW-0963">Cytoplasm</keyword>
<keyword evidence="10 15" id="KW-0460">Magnesium</keyword>